<reference evidence="2" key="1">
    <citation type="submission" date="2014-09" db="EMBL/GenBank/DDBJ databases">
        <authorList>
            <person name="Magalhaes I.L.F."/>
            <person name="Oliveira U."/>
            <person name="Santos F.R."/>
            <person name="Vidigal T.H.D.A."/>
            <person name="Brescovit A.D."/>
            <person name="Santos A.J."/>
        </authorList>
    </citation>
    <scope>NUCLEOTIDE SEQUENCE</scope>
    <source>
        <tissue evidence="2">Shoot tissue taken approximately 20 cm above the soil surface</tissue>
    </source>
</reference>
<reference evidence="2" key="2">
    <citation type="journal article" date="2015" name="Data Brief">
        <title>Shoot transcriptome of the giant reed, Arundo donax.</title>
        <authorList>
            <person name="Barrero R.A."/>
            <person name="Guerrero F.D."/>
            <person name="Moolhuijzen P."/>
            <person name="Goolsby J.A."/>
            <person name="Tidwell J."/>
            <person name="Bellgard S.E."/>
            <person name="Bellgard M.I."/>
        </authorList>
    </citation>
    <scope>NUCLEOTIDE SEQUENCE</scope>
    <source>
        <tissue evidence="2">Shoot tissue taken approximately 20 cm above the soil surface</tissue>
    </source>
</reference>
<proteinExistence type="predicted"/>
<protein>
    <submittedName>
        <fullName evidence="2">Uncharacterized protein</fullName>
    </submittedName>
</protein>
<dbReference type="EMBL" id="GBRH01278765">
    <property type="protein sequence ID" value="JAD19130.1"/>
    <property type="molecule type" value="Transcribed_RNA"/>
</dbReference>
<feature type="compositionally biased region" description="Basic and acidic residues" evidence="1">
    <location>
        <begin position="23"/>
        <end position="32"/>
    </location>
</feature>
<feature type="region of interest" description="Disordered" evidence="1">
    <location>
        <begin position="1"/>
        <end position="32"/>
    </location>
</feature>
<organism evidence="2">
    <name type="scientific">Arundo donax</name>
    <name type="common">Giant reed</name>
    <name type="synonym">Donax arundinaceus</name>
    <dbReference type="NCBI Taxonomy" id="35708"/>
    <lineage>
        <taxon>Eukaryota</taxon>
        <taxon>Viridiplantae</taxon>
        <taxon>Streptophyta</taxon>
        <taxon>Embryophyta</taxon>
        <taxon>Tracheophyta</taxon>
        <taxon>Spermatophyta</taxon>
        <taxon>Magnoliopsida</taxon>
        <taxon>Liliopsida</taxon>
        <taxon>Poales</taxon>
        <taxon>Poaceae</taxon>
        <taxon>PACMAD clade</taxon>
        <taxon>Arundinoideae</taxon>
        <taxon>Arundineae</taxon>
        <taxon>Arundo</taxon>
    </lineage>
</organism>
<name>A0A0A8Y1V3_ARUDO</name>
<accession>A0A0A8Y1V3</accession>
<feature type="compositionally biased region" description="Polar residues" evidence="1">
    <location>
        <begin position="1"/>
        <end position="21"/>
    </location>
</feature>
<evidence type="ECO:0000256" key="1">
    <source>
        <dbReference type="SAM" id="MobiDB-lite"/>
    </source>
</evidence>
<dbReference type="AlphaFoldDB" id="A0A0A8Y1V3"/>
<evidence type="ECO:0000313" key="2">
    <source>
        <dbReference type="EMBL" id="JAD19130.1"/>
    </source>
</evidence>
<sequence length="64" mass="7012">MYQTKQGARSLHSSNQTTLKGSSHPEKDHPMKDQLILDRVTPQTKQAGSVQKAIKMCGCIGTSK</sequence>